<dbReference type="EMBL" id="OU015566">
    <property type="protein sequence ID" value="CAG5106968.1"/>
    <property type="molecule type" value="Genomic_DNA"/>
</dbReference>
<name>A0ABN7SSY8_OIKDI</name>
<accession>A0ABN7SSY8</accession>
<proteinExistence type="predicted"/>
<dbReference type="Proteomes" id="UP001158576">
    <property type="component" value="Chromosome 1"/>
</dbReference>
<reference evidence="2 3" key="1">
    <citation type="submission" date="2021-04" db="EMBL/GenBank/DDBJ databases">
        <authorList>
            <person name="Bliznina A."/>
        </authorList>
    </citation>
    <scope>NUCLEOTIDE SEQUENCE [LARGE SCALE GENOMIC DNA]</scope>
</reference>
<evidence type="ECO:0000313" key="2">
    <source>
        <dbReference type="EMBL" id="CAG5106968.1"/>
    </source>
</evidence>
<keyword evidence="1" id="KW-0732">Signal</keyword>
<keyword evidence="3" id="KW-1185">Reference proteome</keyword>
<evidence type="ECO:0000313" key="3">
    <source>
        <dbReference type="Proteomes" id="UP001158576"/>
    </source>
</evidence>
<gene>
    <name evidence="2" type="ORF">OKIOD_LOCUS11848</name>
</gene>
<organism evidence="2 3">
    <name type="scientific">Oikopleura dioica</name>
    <name type="common">Tunicate</name>
    <dbReference type="NCBI Taxonomy" id="34765"/>
    <lineage>
        <taxon>Eukaryota</taxon>
        <taxon>Metazoa</taxon>
        <taxon>Chordata</taxon>
        <taxon>Tunicata</taxon>
        <taxon>Appendicularia</taxon>
        <taxon>Copelata</taxon>
        <taxon>Oikopleuridae</taxon>
        <taxon>Oikopleura</taxon>
    </lineage>
</organism>
<feature type="chain" id="PRO_5045277767" evidence="1">
    <location>
        <begin position="16"/>
        <end position="66"/>
    </location>
</feature>
<feature type="signal peptide" evidence="1">
    <location>
        <begin position="1"/>
        <end position="15"/>
    </location>
</feature>
<protein>
    <submittedName>
        <fullName evidence="2">Oidioi.mRNA.OKI2018_I69.chr1.g3083.t1.cds</fullName>
    </submittedName>
</protein>
<evidence type="ECO:0000256" key="1">
    <source>
        <dbReference type="SAM" id="SignalP"/>
    </source>
</evidence>
<sequence length="66" mass="7673">MRICIFALFFSTISGFNPFNYFDEYDFNEDNSQADFKKLLKKEIGANADGLKSKFFHGYINSIKSK</sequence>